<organism evidence="4 5">
    <name type="scientific">Protopolystoma xenopodis</name>
    <dbReference type="NCBI Taxonomy" id="117903"/>
    <lineage>
        <taxon>Eukaryota</taxon>
        <taxon>Metazoa</taxon>
        <taxon>Spiralia</taxon>
        <taxon>Lophotrochozoa</taxon>
        <taxon>Platyhelminthes</taxon>
        <taxon>Monogenea</taxon>
        <taxon>Polyopisthocotylea</taxon>
        <taxon>Polystomatidea</taxon>
        <taxon>Polystomatidae</taxon>
        <taxon>Protopolystoma</taxon>
    </lineage>
</organism>
<dbReference type="GO" id="GO:0016020">
    <property type="term" value="C:membrane"/>
    <property type="evidence" value="ECO:0007669"/>
    <property type="project" value="UniProtKB-SubCell"/>
</dbReference>
<evidence type="ECO:0000313" key="5">
    <source>
        <dbReference type="Proteomes" id="UP000784294"/>
    </source>
</evidence>
<dbReference type="InterPro" id="IPR023395">
    <property type="entry name" value="MCP_dom_sf"/>
</dbReference>
<dbReference type="EMBL" id="CAAALY010051839">
    <property type="protein sequence ID" value="VEL21539.1"/>
    <property type="molecule type" value="Genomic_DNA"/>
</dbReference>
<keyword evidence="5" id="KW-1185">Reference proteome</keyword>
<accession>A0A448WVX2</accession>
<dbReference type="OrthoDB" id="6268006at2759"/>
<dbReference type="AlphaFoldDB" id="A0A448WVX2"/>
<name>A0A448WVX2_9PLAT</name>
<dbReference type="SUPFAM" id="SSF103506">
    <property type="entry name" value="Mitochondrial carrier"/>
    <property type="match status" value="1"/>
</dbReference>
<proteinExistence type="predicted"/>
<evidence type="ECO:0000313" key="4">
    <source>
        <dbReference type="EMBL" id="VEL21539.1"/>
    </source>
</evidence>
<comment type="caution">
    <text evidence="4">The sequence shown here is derived from an EMBL/GenBank/DDBJ whole genome shotgun (WGS) entry which is preliminary data.</text>
</comment>
<dbReference type="Proteomes" id="UP000784294">
    <property type="component" value="Unassembled WGS sequence"/>
</dbReference>
<comment type="subcellular location">
    <subcellularLocation>
        <location evidence="1">Membrane</location>
    </subcellularLocation>
</comment>
<keyword evidence="2" id="KW-0812">Transmembrane</keyword>
<evidence type="ECO:0000256" key="1">
    <source>
        <dbReference type="ARBA" id="ARBA00004370"/>
    </source>
</evidence>
<sequence length="53" mass="5481">MGVYTSLFERISQSGAPPTFLQKGACGLAAGVIGSFTGTPTEVCLIRMTSDGR</sequence>
<reference evidence="4" key="1">
    <citation type="submission" date="2018-11" db="EMBL/GenBank/DDBJ databases">
        <authorList>
            <consortium name="Pathogen Informatics"/>
        </authorList>
    </citation>
    <scope>NUCLEOTIDE SEQUENCE</scope>
</reference>
<evidence type="ECO:0000256" key="2">
    <source>
        <dbReference type="ARBA" id="ARBA00022692"/>
    </source>
</evidence>
<dbReference type="Gene3D" id="1.50.40.10">
    <property type="entry name" value="Mitochondrial carrier domain"/>
    <property type="match status" value="1"/>
</dbReference>
<keyword evidence="3" id="KW-0472">Membrane</keyword>
<gene>
    <name evidence="4" type="ORF">PXEA_LOCUS14979</name>
</gene>
<evidence type="ECO:0000256" key="3">
    <source>
        <dbReference type="ARBA" id="ARBA00023136"/>
    </source>
</evidence>
<protein>
    <submittedName>
        <fullName evidence="4">Uncharacterized protein</fullName>
    </submittedName>
</protein>